<evidence type="ECO:0000313" key="4">
    <source>
        <dbReference type="Proteomes" id="UP001605036"/>
    </source>
</evidence>
<reference evidence="3 4" key="1">
    <citation type="submission" date="2024-09" db="EMBL/GenBank/DDBJ databases">
        <title>Chromosome-scale assembly of Riccia fluitans.</title>
        <authorList>
            <person name="Paukszto L."/>
            <person name="Sawicki J."/>
            <person name="Karawczyk K."/>
            <person name="Piernik-Szablinska J."/>
            <person name="Szczecinska M."/>
            <person name="Mazdziarz M."/>
        </authorList>
    </citation>
    <scope>NUCLEOTIDE SEQUENCE [LARGE SCALE GENOMIC DNA]</scope>
    <source>
        <strain evidence="3">Rf_01</strain>
        <tissue evidence="3">Aerial parts of the thallus</tissue>
    </source>
</reference>
<proteinExistence type="predicted"/>
<comment type="caution">
    <text evidence="3">The sequence shown here is derived from an EMBL/GenBank/DDBJ whole genome shotgun (WGS) entry which is preliminary data.</text>
</comment>
<feature type="region of interest" description="Disordered" evidence="2">
    <location>
        <begin position="1"/>
        <end position="59"/>
    </location>
</feature>
<keyword evidence="4" id="KW-1185">Reference proteome</keyword>
<dbReference type="EMBL" id="JBHFFA010000002">
    <property type="protein sequence ID" value="KAL2644275.1"/>
    <property type="molecule type" value="Genomic_DNA"/>
</dbReference>
<evidence type="ECO:0000313" key="3">
    <source>
        <dbReference type="EMBL" id="KAL2644275.1"/>
    </source>
</evidence>
<feature type="compositionally biased region" description="Pro residues" evidence="2">
    <location>
        <begin position="42"/>
        <end position="51"/>
    </location>
</feature>
<gene>
    <name evidence="3" type="ORF">R1flu_011862</name>
</gene>
<dbReference type="Proteomes" id="UP001605036">
    <property type="component" value="Unassembled WGS sequence"/>
</dbReference>
<keyword evidence="1" id="KW-0175">Coiled coil</keyword>
<feature type="compositionally biased region" description="Low complexity" evidence="2">
    <location>
        <begin position="31"/>
        <end position="41"/>
    </location>
</feature>
<evidence type="ECO:0000256" key="1">
    <source>
        <dbReference type="SAM" id="Coils"/>
    </source>
</evidence>
<protein>
    <submittedName>
        <fullName evidence="3">Uncharacterized protein</fullName>
    </submittedName>
</protein>
<sequence>MELLAGVPAELQADSGRRLGRQVTRDHVSRSPSSSASQASSPLPPSPPPALAPEQRETDQDIAQYAAKSVMLEVLAMKMHLGSAHRHRYFVTTLGVVLTSMFLHLALEACQTALEAELERLQKEVEDRQSKVEEAVVELATLLK</sequence>
<feature type="coiled-coil region" evidence="1">
    <location>
        <begin position="104"/>
        <end position="138"/>
    </location>
</feature>
<name>A0ABD1Z979_9MARC</name>
<dbReference type="AlphaFoldDB" id="A0ABD1Z979"/>
<organism evidence="3 4">
    <name type="scientific">Riccia fluitans</name>
    <dbReference type="NCBI Taxonomy" id="41844"/>
    <lineage>
        <taxon>Eukaryota</taxon>
        <taxon>Viridiplantae</taxon>
        <taxon>Streptophyta</taxon>
        <taxon>Embryophyta</taxon>
        <taxon>Marchantiophyta</taxon>
        <taxon>Marchantiopsida</taxon>
        <taxon>Marchantiidae</taxon>
        <taxon>Marchantiales</taxon>
        <taxon>Ricciaceae</taxon>
        <taxon>Riccia</taxon>
    </lineage>
</organism>
<evidence type="ECO:0000256" key="2">
    <source>
        <dbReference type="SAM" id="MobiDB-lite"/>
    </source>
</evidence>
<accession>A0ABD1Z979</accession>